<sequence>MTKRHCKGAYVRIELPDEREELVSNFFELLREASEYAILRAHSIWKMSTKSTTGRTIYIEISDETFREDQERFREIAENNTGLFHLLMAMFFTKIHQEMKPRASVHKTRSRNSYLIAGMAQREFAHTCLFLKESDAAKIPDICTTAFGISGETWRTAFAGGRSVARVIHAFKYLGAETFFPIAYIDIQGRIDLLVRFPAKGLGLCIQIKTANSLKSVQYRFVPEVPFHQKEELTRDDQYFLIGITEFRNQNTGTWLPLEIQIGNMAYTEKYIDPPDSIKQGFEQMFQVLCFIHDPQSS</sequence>
<gene>
    <name evidence="1" type="ORF">A2318_04215</name>
</gene>
<evidence type="ECO:0000313" key="1">
    <source>
        <dbReference type="EMBL" id="OGL97624.1"/>
    </source>
</evidence>
<comment type="caution">
    <text evidence="1">The sequence shown here is derived from an EMBL/GenBank/DDBJ whole genome shotgun (WGS) entry which is preliminary data.</text>
</comment>
<protein>
    <submittedName>
        <fullName evidence="1">Uncharacterized protein</fullName>
    </submittedName>
</protein>
<dbReference type="EMBL" id="MGFD01000039">
    <property type="protein sequence ID" value="OGL97624.1"/>
    <property type="molecule type" value="Genomic_DNA"/>
</dbReference>
<accession>A0A1F7W688</accession>
<dbReference type="AlphaFoldDB" id="A0A1F7W688"/>
<dbReference type="Proteomes" id="UP000177331">
    <property type="component" value="Unassembled WGS sequence"/>
</dbReference>
<name>A0A1F7W688_9BACT</name>
<reference evidence="1 2" key="1">
    <citation type="journal article" date="2016" name="Nat. Commun.">
        <title>Thousands of microbial genomes shed light on interconnected biogeochemical processes in an aquifer system.</title>
        <authorList>
            <person name="Anantharaman K."/>
            <person name="Brown C.T."/>
            <person name="Hug L.A."/>
            <person name="Sharon I."/>
            <person name="Castelle C.J."/>
            <person name="Probst A.J."/>
            <person name="Thomas B.C."/>
            <person name="Singh A."/>
            <person name="Wilkins M.J."/>
            <person name="Karaoz U."/>
            <person name="Brodie E.L."/>
            <person name="Williams K.H."/>
            <person name="Hubbard S.S."/>
            <person name="Banfield J.F."/>
        </authorList>
    </citation>
    <scope>NUCLEOTIDE SEQUENCE [LARGE SCALE GENOMIC DNA]</scope>
</reference>
<organism evidence="1 2">
    <name type="scientific">Candidatus Uhrbacteria bacterium RIFOXYB2_FULL_45_11</name>
    <dbReference type="NCBI Taxonomy" id="1802421"/>
    <lineage>
        <taxon>Bacteria</taxon>
        <taxon>Candidatus Uhriibacteriota</taxon>
    </lineage>
</organism>
<proteinExistence type="predicted"/>
<evidence type="ECO:0000313" key="2">
    <source>
        <dbReference type="Proteomes" id="UP000177331"/>
    </source>
</evidence>
<dbReference type="STRING" id="1802421.A2318_04215"/>